<protein>
    <submittedName>
        <fullName evidence="2">Uncharacterized protein</fullName>
    </submittedName>
</protein>
<organism evidence="2 3">
    <name type="scientific">Ensete ventricosum</name>
    <name type="common">Abyssinian banana</name>
    <name type="synonym">Musa ensete</name>
    <dbReference type="NCBI Taxonomy" id="4639"/>
    <lineage>
        <taxon>Eukaryota</taxon>
        <taxon>Viridiplantae</taxon>
        <taxon>Streptophyta</taxon>
        <taxon>Embryophyta</taxon>
        <taxon>Tracheophyta</taxon>
        <taxon>Spermatophyta</taxon>
        <taxon>Magnoliopsida</taxon>
        <taxon>Liliopsida</taxon>
        <taxon>Zingiberales</taxon>
        <taxon>Musaceae</taxon>
        <taxon>Ensete</taxon>
    </lineage>
</organism>
<feature type="region of interest" description="Disordered" evidence="1">
    <location>
        <begin position="292"/>
        <end position="318"/>
    </location>
</feature>
<proteinExistence type="predicted"/>
<sequence length="376" mass="40805">MFLASSRCHHSPQNTSKQQPKPHLKQQSTKSKTTAFNIRSTNLSATKSPFIPSTVASIAAAQCCQQRSLAAIFLCRDQQRSLAAICLARGQQRSLAAQHGQQRSLTAQCCQQQSLTASSDLSLHNAASSDLSQPEVISCGQQRFGRGQQRSLAAQVASSDLSLHHLLPTAAISAFRPHQPPAAHATAFLFCRSCTLLPLFFPRYSGAGHTAAAFCSSRALLCLFFPLRSCAFAATASTTAACRQPPSLPAAHAIGDPYVMASVDLIGAKLEAFKTRMEDKLRALFAEFRLGRSPSPTRSQQTNSLDRKENPLEKEKQATDSSYPCIRVAFPRWECAAALHLDGSDLLPLESKEKDTKEKPQSVARTFHASFGYAKS</sequence>
<reference evidence="2 3" key="1">
    <citation type="journal article" date="2014" name="Agronomy (Basel)">
        <title>A Draft Genome Sequence for Ensete ventricosum, the Drought-Tolerant Tree Against Hunger.</title>
        <authorList>
            <person name="Harrison J."/>
            <person name="Moore K.A."/>
            <person name="Paszkiewicz K."/>
            <person name="Jones T."/>
            <person name="Grant M."/>
            <person name="Ambacheew D."/>
            <person name="Muzemil S."/>
            <person name="Studholme D.J."/>
        </authorList>
    </citation>
    <scope>NUCLEOTIDE SEQUENCE [LARGE SCALE GENOMIC DNA]</scope>
</reference>
<gene>
    <name evidence="2" type="ORF">B296_00007581</name>
</gene>
<evidence type="ECO:0000313" key="2">
    <source>
        <dbReference type="EMBL" id="RRT85857.1"/>
    </source>
</evidence>
<feature type="compositionally biased region" description="Basic and acidic residues" evidence="1">
    <location>
        <begin position="305"/>
        <end position="318"/>
    </location>
</feature>
<feature type="compositionally biased region" description="Polar residues" evidence="1">
    <location>
        <begin position="11"/>
        <end position="36"/>
    </location>
</feature>
<name>A0A427BBK5_ENSVE</name>
<feature type="compositionally biased region" description="Polar residues" evidence="1">
    <location>
        <begin position="294"/>
        <end position="304"/>
    </location>
</feature>
<feature type="region of interest" description="Disordered" evidence="1">
    <location>
        <begin position="1"/>
        <end position="36"/>
    </location>
</feature>
<evidence type="ECO:0000313" key="3">
    <source>
        <dbReference type="Proteomes" id="UP000287651"/>
    </source>
</evidence>
<evidence type="ECO:0000256" key="1">
    <source>
        <dbReference type="SAM" id="MobiDB-lite"/>
    </source>
</evidence>
<accession>A0A427BBK5</accession>
<dbReference type="AlphaFoldDB" id="A0A427BBK5"/>
<dbReference type="EMBL" id="AMZH03000051">
    <property type="protein sequence ID" value="RRT85857.1"/>
    <property type="molecule type" value="Genomic_DNA"/>
</dbReference>
<comment type="caution">
    <text evidence="2">The sequence shown here is derived from an EMBL/GenBank/DDBJ whole genome shotgun (WGS) entry which is preliminary data.</text>
</comment>
<dbReference type="Proteomes" id="UP000287651">
    <property type="component" value="Unassembled WGS sequence"/>
</dbReference>